<dbReference type="Proteomes" id="UP001346149">
    <property type="component" value="Unassembled WGS sequence"/>
</dbReference>
<sequence length="155" mass="17091">MGIFRKMAEIFGFGKDQLSNGGEEQEEEDPNQGGTDFRRTGLPRKGFGVPVAVSVEPSNPGTVIEPSSSGDGGVQGLRWYAKHLRIDEDGDAAHEFIEEVLPKASSLTEGEGHKRQIPKFQLHYSTQPAKVKEQMVAFGGRIQHCVENQGRLQWV</sequence>
<dbReference type="PANTHER" id="PTHR35750">
    <property type="entry name" value="PHOSPHOLIPID HYDROPEROXIDE GLUTATHIONE PEROXIDASE"/>
    <property type="match status" value="1"/>
</dbReference>
<protein>
    <submittedName>
        <fullName evidence="2">Uncharacterized protein</fullName>
    </submittedName>
</protein>
<accession>A0AAN7R3Y9</accession>
<keyword evidence="3" id="KW-1185">Reference proteome</keyword>
<gene>
    <name evidence="2" type="ORF">SAY86_020186</name>
</gene>
<dbReference type="PANTHER" id="PTHR35750:SF1">
    <property type="entry name" value="PHOSPHOLIPID HYDROPEROXIDE GLUTATHIONE PEROXIDASE"/>
    <property type="match status" value="1"/>
</dbReference>
<evidence type="ECO:0000256" key="1">
    <source>
        <dbReference type="SAM" id="MobiDB-lite"/>
    </source>
</evidence>
<proteinExistence type="predicted"/>
<evidence type="ECO:0000313" key="2">
    <source>
        <dbReference type="EMBL" id="KAK4788867.1"/>
    </source>
</evidence>
<dbReference type="EMBL" id="JAXQNO010000011">
    <property type="protein sequence ID" value="KAK4788867.1"/>
    <property type="molecule type" value="Genomic_DNA"/>
</dbReference>
<organism evidence="2 3">
    <name type="scientific">Trapa natans</name>
    <name type="common">Water chestnut</name>
    <dbReference type="NCBI Taxonomy" id="22666"/>
    <lineage>
        <taxon>Eukaryota</taxon>
        <taxon>Viridiplantae</taxon>
        <taxon>Streptophyta</taxon>
        <taxon>Embryophyta</taxon>
        <taxon>Tracheophyta</taxon>
        <taxon>Spermatophyta</taxon>
        <taxon>Magnoliopsida</taxon>
        <taxon>eudicotyledons</taxon>
        <taxon>Gunneridae</taxon>
        <taxon>Pentapetalae</taxon>
        <taxon>rosids</taxon>
        <taxon>malvids</taxon>
        <taxon>Myrtales</taxon>
        <taxon>Lythraceae</taxon>
        <taxon>Trapa</taxon>
    </lineage>
</organism>
<evidence type="ECO:0000313" key="3">
    <source>
        <dbReference type="Proteomes" id="UP001346149"/>
    </source>
</evidence>
<reference evidence="2 3" key="1">
    <citation type="journal article" date="2023" name="Hortic Res">
        <title>Pangenome of water caltrop reveals structural variations and asymmetric subgenome divergence after allopolyploidization.</title>
        <authorList>
            <person name="Zhang X."/>
            <person name="Chen Y."/>
            <person name="Wang L."/>
            <person name="Yuan Y."/>
            <person name="Fang M."/>
            <person name="Shi L."/>
            <person name="Lu R."/>
            <person name="Comes H.P."/>
            <person name="Ma Y."/>
            <person name="Chen Y."/>
            <person name="Huang G."/>
            <person name="Zhou Y."/>
            <person name="Zheng Z."/>
            <person name="Qiu Y."/>
        </authorList>
    </citation>
    <scope>NUCLEOTIDE SEQUENCE [LARGE SCALE GENOMIC DNA]</scope>
    <source>
        <strain evidence="2">F231</strain>
    </source>
</reference>
<feature type="region of interest" description="Disordered" evidence="1">
    <location>
        <begin position="15"/>
        <end position="42"/>
    </location>
</feature>
<dbReference type="AlphaFoldDB" id="A0AAN7R3Y9"/>
<name>A0AAN7R3Y9_TRANT</name>
<comment type="caution">
    <text evidence="2">The sequence shown here is derived from an EMBL/GenBank/DDBJ whole genome shotgun (WGS) entry which is preliminary data.</text>
</comment>